<dbReference type="GO" id="GO:0006412">
    <property type="term" value="P:translation"/>
    <property type="evidence" value="ECO:0007669"/>
    <property type="project" value="TreeGrafter"/>
</dbReference>
<dbReference type="GO" id="GO:0003735">
    <property type="term" value="F:structural constituent of ribosome"/>
    <property type="evidence" value="ECO:0007669"/>
    <property type="project" value="InterPro"/>
</dbReference>
<evidence type="ECO:0000256" key="5">
    <source>
        <dbReference type="ARBA" id="ARBA00023128"/>
    </source>
</evidence>
<keyword evidence="5" id="KW-0496">Mitochondrion</keyword>
<name>A0A4P9Y344_9FUNG</name>
<keyword evidence="4" id="KW-0689">Ribosomal protein</keyword>
<organism evidence="7 8">
    <name type="scientific">Piptocephalis cylindrospora</name>
    <dbReference type="NCBI Taxonomy" id="1907219"/>
    <lineage>
        <taxon>Eukaryota</taxon>
        <taxon>Fungi</taxon>
        <taxon>Fungi incertae sedis</taxon>
        <taxon>Zoopagomycota</taxon>
        <taxon>Zoopagomycotina</taxon>
        <taxon>Zoopagomycetes</taxon>
        <taxon>Zoopagales</taxon>
        <taxon>Piptocephalidaceae</taxon>
        <taxon>Piptocephalis</taxon>
    </lineage>
</organism>
<comment type="similarity">
    <text evidence="2">Belongs to the mitochondrion-specific ribosomal protein mL41 family.</text>
</comment>
<evidence type="ECO:0000313" key="7">
    <source>
        <dbReference type="EMBL" id="RKP13213.1"/>
    </source>
</evidence>
<evidence type="ECO:0000256" key="4">
    <source>
        <dbReference type="ARBA" id="ARBA00022980"/>
    </source>
</evidence>
<dbReference type="PANTHER" id="PTHR21338">
    <property type="entry name" value="MITOCHONDRIAL RIBOSOMAL PROTEIN L41"/>
    <property type="match status" value="1"/>
</dbReference>
<keyword evidence="3" id="KW-0809">Transit peptide</keyword>
<evidence type="ECO:0000256" key="6">
    <source>
        <dbReference type="ARBA" id="ARBA00023274"/>
    </source>
</evidence>
<keyword evidence="6" id="KW-0687">Ribonucleoprotein</keyword>
<evidence type="ECO:0000256" key="1">
    <source>
        <dbReference type="ARBA" id="ARBA00004173"/>
    </source>
</evidence>
<gene>
    <name evidence="7" type="ORF">BJ684DRAFT_20286</name>
</gene>
<evidence type="ECO:0008006" key="9">
    <source>
        <dbReference type="Google" id="ProtNLM"/>
    </source>
</evidence>
<accession>A0A4P9Y344</accession>
<dbReference type="AlphaFoldDB" id="A0A4P9Y344"/>
<evidence type="ECO:0000256" key="2">
    <source>
        <dbReference type="ARBA" id="ARBA00010152"/>
    </source>
</evidence>
<evidence type="ECO:0000313" key="8">
    <source>
        <dbReference type="Proteomes" id="UP000267251"/>
    </source>
</evidence>
<dbReference type="GO" id="GO:0005762">
    <property type="term" value="C:mitochondrial large ribosomal subunit"/>
    <property type="evidence" value="ECO:0007669"/>
    <property type="project" value="InterPro"/>
</dbReference>
<dbReference type="Proteomes" id="UP000267251">
    <property type="component" value="Unassembled WGS sequence"/>
</dbReference>
<evidence type="ECO:0000256" key="3">
    <source>
        <dbReference type="ARBA" id="ARBA00022946"/>
    </source>
</evidence>
<comment type="subcellular location">
    <subcellularLocation>
        <location evidence="1">Mitochondrion</location>
    </subcellularLocation>
</comment>
<dbReference type="PANTHER" id="PTHR21338:SF0">
    <property type="entry name" value="LARGE RIBOSOMAL SUBUNIT PROTEIN ML41"/>
    <property type="match status" value="1"/>
</dbReference>
<dbReference type="InterPro" id="IPR019189">
    <property type="entry name" value="Ribosomal_mL41"/>
</dbReference>
<proteinExistence type="inferred from homology"/>
<protein>
    <recommendedName>
        <fullName evidence="9">Mitochondrial ribosomal protein L27-domain-containing protein</fullName>
    </recommendedName>
</protein>
<dbReference type="EMBL" id="KZ988081">
    <property type="protein sequence ID" value="RKP13213.1"/>
    <property type="molecule type" value="Genomic_DNA"/>
</dbReference>
<dbReference type="OrthoDB" id="408933at2759"/>
<keyword evidence="8" id="KW-1185">Reference proteome</keyword>
<sequence>MPSYPLGKRTGSMGNHTKYGGYVIDWKKVRHFVAPDMKGCEFKPYVSRRAEEPQRSLTIQDFLPTAKKV</sequence>
<reference evidence="8" key="1">
    <citation type="journal article" date="2018" name="Nat. Microbiol.">
        <title>Leveraging single-cell genomics to expand the fungal tree of life.</title>
        <authorList>
            <person name="Ahrendt S.R."/>
            <person name="Quandt C.A."/>
            <person name="Ciobanu D."/>
            <person name="Clum A."/>
            <person name="Salamov A."/>
            <person name="Andreopoulos B."/>
            <person name="Cheng J.F."/>
            <person name="Woyke T."/>
            <person name="Pelin A."/>
            <person name="Henrissat B."/>
            <person name="Reynolds N.K."/>
            <person name="Benny G.L."/>
            <person name="Smith M.E."/>
            <person name="James T.Y."/>
            <person name="Grigoriev I.V."/>
        </authorList>
    </citation>
    <scope>NUCLEOTIDE SEQUENCE [LARGE SCALE GENOMIC DNA]</scope>
</reference>
<dbReference type="Pfam" id="PF09809">
    <property type="entry name" value="MRP-L27"/>
    <property type="match status" value="1"/>
</dbReference>